<evidence type="ECO:0000313" key="1">
    <source>
        <dbReference type="EMBL" id="MBM7815532.1"/>
    </source>
</evidence>
<evidence type="ECO:0000313" key="2">
    <source>
        <dbReference type="Proteomes" id="UP000809290"/>
    </source>
</evidence>
<name>A0ABS2SH01_9MICO</name>
<proteinExistence type="predicted"/>
<gene>
    <name evidence="1" type="ORF">JOE56_000226</name>
</gene>
<keyword evidence="2" id="KW-1185">Reference proteome</keyword>
<sequence length="56" mass="6527">MTPKQSAIDEAREILKAARKTSDPEEHRNLIREARVLTMMEQAHQLTRIANKLEEQ</sequence>
<dbReference type="EMBL" id="JAFBCP010000001">
    <property type="protein sequence ID" value="MBM7815532.1"/>
    <property type="molecule type" value="Genomic_DNA"/>
</dbReference>
<organism evidence="1 2">
    <name type="scientific">Brevibacterium paucivorans</name>
    <dbReference type="NCBI Taxonomy" id="170994"/>
    <lineage>
        <taxon>Bacteria</taxon>
        <taxon>Bacillati</taxon>
        <taxon>Actinomycetota</taxon>
        <taxon>Actinomycetes</taxon>
        <taxon>Micrococcales</taxon>
        <taxon>Brevibacteriaceae</taxon>
        <taxon>Brevibacterium</taxon>
    </lineage>
</organism>
<reference evidence="1 2" key="1">
    <citation type="submission" date="2021-01" db="EMBL/GenBank/DDBJ databases">
        <title>Sequencing the genomes of 1000 actinobacteria strains.</title>
        <authorList>
            <person name="Klenk H.-P."/>
        </authorList>
    </citation>
    <scope>NUCLEOTIDE SEQUENCE [LARGE SCALE GENOMIC DNA]</scope>
    <source>
        <strain evidence="1 2">DSM 13657</strain>
    </source>
</reference>
<accession>A0ABS2SH01</accession>
<protein>
    <submittedName>
        <fullName evidence="1">GMP synthase PP-ATPase subunit</fullName>
    </submittedName>
</protein>
<dbReference type="Proteomes" id="UP000809290">
    <property type="component" value="Unassembled WGS sequence"/>
</dbReference>
<dbReference type="RefSeq" id="WP_204514463.1">
    <property type="nucleotide sequence ID" value="NZ_JAFBCP010000001.1"/>
</dbReference>
<comment type="caution">
    <text evidence="1">The sequence shown here is derived from an EMBL/GenBank/DDBJ whole genome shotgun (WGS) entry which is preliminary data.</text>
</comment>